<feature type="transmembrane region" description="Helical" evidence="7">
    <location>
        <begin position="709"/>
        <end position="730"/>
    </location>
</feature>
<comment type="subcellular location">
    <subcellularLocation>
        <location evidence="1">Membrane</location>
        <topology evidence="1">Multi-pass membrane protein</topology>
    </subcellularLocation>
</comment>
<evidence type="ECO:0000256" key="6">
    <source>
        <dbReference type="SAM" id="MobiDB-lite"/>
    </source>
</evidence>
<proteinExistence type="inferred from homology"/>
<accession>A0A4D9D967</accession>
<feature type="transmembrane region" description="Helical" evidence="7">
    <location>
        <begin position="589"/>
        <end position="611"/>
    </location>
</feature>
<evidence type="ECO:0000256" key="2">
    <source>
        <dbReference type="ARBA" id="ARBA00010199"/>
    </source>
</evidence>
<reference evidence="8 9" key="1">
    <citation type="submission" date="2019-01" db="EMBL/GenBank/DDBJ databases">
        <title>Nuclear Genome Assembly of the Microalgal Biofuel strain Nannochloropsis salina CCMP1776.</title>
        <authorList>
            <person name="Hovde B."/>
        </authorList>
    </citation>
    <scope>NUCLEOTIDE SEQUENCE [LARGE SCALE GENOMIC DNA]</scope>
    <source>
        <strain evidence="8 9">CCMP1776</strain>
    </source>
</reference>
<protein>
    <recommendedName>
        <fullName evidence="10">Polysaccharide biosynthesis protein C-terminal domain-containing protein</fullName>
    </recommendedName>
</protein>
<comment type="similarity">
    <text evidence="2">Belongs to the multi antimicrobial extrusion (MATE) (TC 2.A.66.1) family.</text>
</comment>
<name>A0A4D9D967_9STRA</name>
<comment type="caution">
    <text evidence="8">The sequence shown here is derived from an EMBL/GenBank/DDBJ whole genome shotgun (WGS) entry which is preliminary data.</text>
</comment>
<evidence type="ECO:0000313" key="9">
    <source>
        <dbReference type="Proteomes" id="UP000355283"/>
    </source>
</evidence>
<evidence type="ECO:0000256" key="7">
    <source>
        <dbReference type="SAM" id="Phobius"/>
    </source>
</evidence>
<dbReference type="OrthoDB" id="2126698at2759"/>
<feature type="transmembrane region" description="Helical" evidence="7">
    <location>
        <begin position="448"/>
        <end position="468"/>
    </location>
</feature>
<organism evidence="8 9">
    <name type="scientific">Nannochloropsis salina CCMP1776</name>
    <dbReference type="NCBI Taxonomy" id="1027361"/>
    <lineage>
        <taxon>Eukaryota</taxon>
        <taxon>Sar</taxon>
        <taxon>Stramenopiles</taxon>
        <taxon>Ochrophyta</taxon>
        <taxon>Eustigmatophyceae</taxon>
        <taxon>Eustigmatales</taxon>
        <taxon>Monodopsidaceae</taxon>
        <taxon>Microchloropsis</taxon>
        <taxon>Microchloropsis salina</taxon>
    </lineage>
</organism>
<feature type="compositionally biased region" description="Basic and acidic residues" evidence="6">
    <location>
        <begin position="131"/>
        <end position="163"/>
    </location>
</feature>
<feature type="transmembrane region" description="Helical" evidence="7">
    <location>
        <begin position="632"/>
        <end position="650"/>
    </location>
</feature>
<feature type="transmembrane region" description="Helical" evidence="7">
    <location>
        <begin position="559"/>
        <end position="577"/>
    </location>
</feature>
<feature type="region of interest" description="Disordered" evidence="6">
    <location>
        <begin position="114"/>
        <end position="163"/>
    </location>
</feature>
<keyword evidence="5 7" id="KW-0472">Membrane</keyword>
<dbReference type="PANTHER" id="PTHR42893">
    <property type="entry name" value="PROTEIN DETOXIFICATION 44, CHLOROPLASTIC-RELATED"/>
    <property type="match status" value="1"/>
</dbReference>
<gene>
    <name evidence="8" type="ORF">NSK_000334</name>
</gene>
<feature type="transmembrane region" description="Helical" evidence="7">
    <location>
        <begin position="670"/>
        <end position="697"/>
    </location>
</feature>
<keyword evidence="4 7" id="KW-1133">Transmembrane helix</keyword>
<dbReference type="GO" id="GO:0016020">
    <property type="term" value="C:membrane"/>
    <property type="evidence" value="ECO:0007669"/>
    <property type="project" value="UniProtKB-SubCell"/>
</dbReference>
<keyword evidence="9" id="KW-1185">Reference proteome</keyword>
<feature type="transmembrane region" description="Helical" evidence="7">
    <location>
        <begin position="395"/>
        <end position="414"/>
    </location>
</feature>
<evidence type="ECO:0000256" key="3">
    <source>
        <dbReference type="ARBA" id="ARBA00022692"/>
    </source>
</evidence>
<dbReference type="Proteomes" id="UP000355283">
    <property type="component" value="Unassembled WGS sequence"/>
</dbReference>
<dbReference type="PANTHER" id="PTHR42893:SF46">
    <property type="entry name" value="PROTEIN DETOXIFICATION 44, CHLOROPLASTIC"/>
    <property type="match status" value="1"/>
</dbReference>
<evidence type="ECO:0000313" key="8">
    <source>
        <dbReference type="EMBL" id="TFJ87980.1"/>
    </source>
</evidence>
<feature type="region of interest" description="Disordered" evidence="6">
    <location>
        <begin position="212"/>
        <end position="240"/>
    </location>
</feature>
<feature type="transmembrane region" description="Helical" evidence="7">
    <location>
        <begin position="426"/>
        <end position="442"/>
    </location>
</feature>
<evidence type="ECO:0000256" key="4">
    <source>
        <dbReference type="ARBA" id="ARBA00022989"/>
    </source>
</evidence>
<dbReference type="EMBL" id="SDOX01000002">
    <property type="protein sequence ID" value="TFJ87980.1"/>
    <property type="molecule type" value="Genomic_DNA"/>
</dbReference>
<feature type="compositionally biased region" description="Basic and acidic residues" evidence="6">
    <location>
        <begin position="212"/>
        <end position="227"/>
    </location>
</feature>
<evidence type="ECO:0008006" key="10">
    <source>
        <dbReference type="Google" id="ProtNLM"/>
    </source>
</evidence>
<evidence type="ECO:0000256" key="5">
    <source>
        <dbReference type="ARBA" id="ARBA00023136"/>
    </source>
</evidence>
<evidence type="ECO:0000256" key="1">
    <source>
        <dbReference type="ARBA" id="ARBA00004141"/>
    </source>
</evidence>
<dbReference type="InterPro" id="IPR044644">
    <property type="entry name" value="DinF-like"/>
</dbReference>
<keyword evidence="3 7" id="KW-0812">Transmembrane</keyword>
<sequence>MAHGSLGGRPHLLLLGRLRRPSACPPVYGRVDRIWFPDHGKDDDTRIPGTNLQDAWLKQASFWREKDKDRLAREGAASAAETKFPPSRPPPFPRSLKSVCQLEMGRLRASFKELARREKEETGSREVQASKPDEGGKAEGGGTERREGTTEGGKEGEGPRENRLTGMAVTLHGGASLAWERRKQGGLDSMSTSEVLVEAGSGGGYDWLEAAEGKEEGESEGEKKEEEGVGEEEGGTGGSWLALPMRWKGFAVGVFFMRLADTPSPVLRRHLRSAARSLARGLMDTEEMRCAFQKWRKATSHLGAARAEDEGMEGRTEEGEEGERVGVLPVMAMEEGITVKATDQSLALDTVIWRLALPLALSLGLEPLCSAINTYYVGTRMGNRALSAFGMADRVYVLGFFLLNFSVATPTTPLVARLRAERREDVMFSLLLRMGLGTLFLARTTTALLNFGVTTVLADYAATLMYAWKFFTLYPARRRATNLSEFLVWWQRAWRQERKMRARQKKQRRVIELAEDDDGASLVHPPAWPFLMDSPPPQSLPPTLWKIVSQGWSVLTRSVLYQILLLAASSLVIVKSGSASSLAAHQLAMALWLLPSILLDSLGIVGQGLVADCLGRGRVMRARKVGRRLLQYGSAGGFFFGIIYLLGGASAHSWSVFKLDTAAALKLRPILWIVSLLVPVTAIVQARLMGLCVLLSGSLLHLTTRGRGATAFVGSGAGQLFSVWMTLLVFQSLRALGFAYRFWIDAT</sequence>
<feature type="region of interest" description="Disordered" evidence="6">
    <location>
        <begin position="67"/>
        <end position="96"/>
    </location>
</feature>
<feature type="compositionally biased region" description="Basic and acidic residues" evidence="6">
    <location>
        <begin position="114"/>
        <end position="124"/>
    </location>
</feature>
<dbReference type="AlphaFoldDB" id="A0A4D9D967"/>